<dbReference type="SMART" id="SM00422">
    <property type="entry name" value="HTH_MERR"/>
    <property type="match status" value="1"/>
</dbReference>
<dbReference type="PRINTS" id="PR00040">
    <property type="entry name" value="HTHMERR"/>
</dbReference>
<evidence type="ECO:0000259" key="3">
    <source>
        <dbReference type="PROSITE" id="PS50937"/>
    </source>
</evidence>
<dbReference type="InterPro" id="IPR047057">
    <property type="entry name" value="MerR_fam"/>
</dbReference>
<reference evidence="4 5" key="1">
    <citation type="submission" date="2020-02" db="EMBL/GenBank/DDBJ databases">
        <title>Characterization of phylogenetic diversity of novel bifidobacterial species isolated in Czech ZOOs.</title>
        <authorList>
            <person name="Lugli G.A."/>
            <person name="Vera N.B."/>
            <person name="Ventura M."/>
        </authorList>
    </citation>
    <scope>NUCLEOTIDE SEQUENCE [LARGE SCALE GENOMIC DNA]</scope>
    <source>
        <strain evidence="4 5">DSM 109963</strain>
    </source>
</reference>
<feature type="coiled-coil region" evidence="2">
    <location>
        <begin position="81"/>
        <end position="108"/>
    </location>
</feature>
<comment type="caution">
    <text evidence="4">The sequence shown here is derived from an EMBL/GenBank/DDBJ whole genome shotgun (WGS) entry which is preliminary data.</text>
</comment>
<protein>
    <submittedName>
        <fullName evidence="4">MerR family transcriptional regulator</fullName>
    </submittedName>
</protein>
<proteinExistence type="predicted"/>
<dbReference type="RefSeq" id="WP_172143543.1">
    <property type="nucleotide sequence ID" value="NZ_JAAIIJ010000001.1"/>
</dbReference>
<organism evidence="4 5">
    <name type="scientific">Bifidobacterium panos</name>
    <dbReference type="NCBI Taxonomy" id="2675321"/>
    <lineage>
        <taxon>Bacteria</taxon>
        <taxon>Bacillati</taxon>
        <taxon>Actinomycetota</taxon>
        <taxon>Actinomycetes</taxon>
        <taxon>Bifidobacteriales</taxon>
        <taxon>Bifidobacteriaceae</taxon>
        <taxon>Bifidobacterium</taxon>
    </lineage>
</organism>
<dbReference type="Pfam" id="PF13411">
    <property type="entry name" value="MerR_1"/>
    <property type="match status" value="1"/>
</dbReference>
<dbReference type="SUPFAM" id="SSF46955">
    <property type="entry name" value="Putative DNA-binding domain"/>
    <property type="match status" value="1"/>
</dbReference>
<evidence type="ECO:0000313" key="5">
    <source>
        <dbReference type="Proteomes" id="UP000553756"/>
    </source>
</evidence>
<name>A0ABX1SW85_9BIFI</name>
<accession>A0ABX1SW85</accession>
<dbReference type="InterPro" id="IPR009061">
    <property type="entry name" value="DNA-bd_dom_put_sf"/>
</dbReference>
<gene>
    <name evidence="4" type="ORF">G1C94_0003</name>
</gene>
<evidence type="ECO:0000313" key="4">
    <source>
        <dbReference type="EMBL" id="NMN01382.1"/>
    </source>
</evidence>
<dbReference type="Gene3D" id="1.10.1660.10">
    <property type="match status" value="1"/>
</dbReference>
<evidence type="ECO:0000256" key="2">
    <source>
        <dbReference type="SAM" id="Coils"/>
    </source>
</evidence>
<sequence length="146" mass="17200">MYTIGQVAEMFSIPVSTLRYYDKQGLFPRLERVSGIRRFGESELEALKLIECLKRSGLEIKDIKQFMEWCAQGPTTYPQRKELIEQTRERVEEEMRDMNRALDMLTFKRWYYEQAIADGNEERVKSLIPDGLPPAIRAAYDNSHEE</sequence>
<dbReference type="InterPro" id="IPR000551">
    <property type="entry name" value="MerR-type_HTH_dom"/>
</dbReference>
<dbReference type="Proteomes" id="UP000553756">
    <property type="component" value="Unassembled WGS sequence"/>
</dbReference>
<dbReference type="EMBL" id="JAAIIJ010000001">
    <property type="protein sequence ID" value="NMN01382.1"/>
    <property type="molecule type" value="Genomic_DNA"/>
</dbReference>
<evidence type="ECO:0000256" key="1">
    <source>
        <dbReference type="ARBA" id="ARBA00023125"/>
    </source>
</evidence>
<keyword evidence="2" id="KW-0175">Coiled coil</keyword>
<keyword evidence="5" id="KW-1185">Reference proteome</keyword>
<dbReference type="PANTHER" id="PTHR30204">
    <property type="entry name" value="REDOX-CYCLING DRUG-SENSING TRANSCRIPTIONAL ACTIVATOR SOXR"/>
    <property type="match status" value="1"/>
</dbReference>
<feature type="domain" description="HTH merR-type" evidence="3">
    <location>
        <begin position="1"/>
        <end position="69"/>
    </location>
</feature>
<dbReference type="PROSITE" id="PS50937">
    <property type="entry name" value="HTH_MERR_2"/>
    <property type="match status" value="1"/>
</dbReference>
<dbReference type="PANTHER" id="PTHR30204:SF82">
    <property type="entry name" value="TRANSCRIPTIONAL REGULATOR, MERR FAMILY"/>
    <property type="match status" value="1"/>
</dbReference>
<dbReference type="CDD" id="cd01109">
    <property type="entry name" value="HTH_YyaN"/>
    <property type="match status" value="1"/>
</dbReference>
<keyword evidence="1" id="KW-0238">DNA-binding</keyword>